<proteinExistence type="predicted"/>
<dbReference type="Proteomes" id="UP000305067">
    <property type="component" value="Unassembled WGS sequence"/>
</dbReference>
<feature type="signal peptide" evidence="1">
    <location>
        <begin position="1"/>
        <end position="23"/>
    </location>
</feature>
<dbReference type="SUPFAM" id="SSF51905">
    <property type="entry name" value="FAD/NAD(P)-binding domain"/>
    <property type="match status" value="1"/>
</dbReference>
<name>A0A5C3QJ85_9AGAR</name>
<dbReference type="OrthoDB" id="10051892at2759"/>
<organism evidence="2 3">
    <name type="scientific">Pterulicium gracile</name>
    <dbReference type="NCBI Taxonomy" id="1884261"/>
    <lineage>
        <taxon>Eukaryota</taxon>
        <taxon>Fungi</taxon>
        <taxon>Dikarya</taxon>
        <taxon>Basidiomycota</taxon>
        <taxon>Agaricomycotina</taxon>
        <taxon>Agaricomycetes</taxon>
        <taxon>Agaricomycetidae</taxon>
        <taxon>Agaricales</taxon>
        <taxon>Pleurotineae</taxon>
        <taxon>Pterulaceae</taxon>
        <taxon>Pterulicium</taxon>
    </lineage>
</organism>
<sequence length="521" mass="57529">MSIAHAACAILLCALAYLWSRRARVQGIHQGLNTLNLPRLGARYGKAVICGSGIAGLLAAQTCLTHFEQVVLIDPEFTKTMSGTLKSRVMQYHSIHHYMFLFVDGLRRLWPSFEEAADAAGRTSYPGDSGMFIDGTYIPSLVEDQTPSLNMRRAALEPLLHSLLVDGQLDPETRKRLTILEGTVRGLKLCSGATRASAVHGKLVDESDFAVEDIDLMIDCTGRAQYGAKWLEDKGPRRIAYSPNLRFSTVAFTAPEELYSGLPIPERHRSELISFTPKMGASQSRPGLWGVVYAKQDNGTAVLTFFARGPGPMPKTAEDILPAVRSLVFSKPVPTWFLDMVGLLVEDGSPAISSLQFSECFWLQYHKSRGSNLPSNFIAVGDAVAVINPIFGQGCGKAMADILLLDRMLRHDSGITSPTFSTRFFRDQAKHIQPMWDMTKAFDYGKSTTQPSNGETLNNINERMTRWVAGVFHHAAKGDKHVAHTLWLSRHLLASGTELLKPAFLIRVLWANVVTRETKAL</sequence>
<evidence type="ECO:0008006" key="4">
    <source>
        <dbReference type="Google" id="ProtNLM"/>
    </source>
</evidence>
<protein>
    <recommendedName>
        <fullName evidence="4">FAD/NAD(P)-binding domain-containing protein</fullName>
    </recommendedName>
</protein>
<feature type="chain" id="PRO_5022671512" description="FAD/NAD(P)-binding domain-containing protein" evidence="1">
    <location>
        <begin position="24"/>
        <end position="521"/>
    </location>
</feature>
<dbReference type="InterPro" id="IPR036188">
    <property type="entry name" value="FAD/NAD-bd_sf"/>
</dbReference>
<evidence type="ECO:0000256" key="1">
    <source>
        <dbReference type="SAM" id="SignalP"/>
    </source>
</evidence>
<evidence type="ECO:0000313" key="2">
    <source>
        <dbReference type="EMBL" id="TFL01388.1"/>
    </source>
</evidence>
<dbReference type="Gene3D" id="3.50.50.60">
    <property type="entry name" value="FAD/NAD(P)-binding domain"/>
    <property type="match status" value="1"/>
</dbReference>
<dbReference type="AlphaFoldDB" id="A0A5C3QJ85"/>
<dbReference type="EMBL" id="ML178825">
    <property type="protein sequence ID" value="TFL01388.1"/>
    <property type="molecule type" value="Genomic_DNA"/>
</dbReference>
<evidence type="ECO:0000313" key="3">
    <source>
        <dbReference type="Proteomes" id="UP000305067"/>
    </source>
</evidence>
<keyword evidence="1" id="KW-0732">Signal</keyword>
<reference evidence="2 3" key="1">
    <citation type="journal article" date="2019" name="Nat. Ecol. Evol.">
        <title>Megaphylogeny resolves global patterns of mushroom evolution.</title>
        <authorList>
            <person name="Varga T."/>
            <person name="Krizsan K."/>
            <person name="Foldi C."/>
            <person name="Dima B."/>
            <person name="Sanchez-Garcia M."/>
            <person name="Sanchez-Ramirez S."/>
            <person name="Szollosi G.J."/>
            <person name="Szarkandi J.G."/>
            <person name="Papp V."/>
            <person name="Albert L."/>
            <person name="Andreopoulos W."/>
            <person name="Angelini C."/>
            <person name="Antonin V."/>
            <person name="Barry K.W."/>
            <person name="Bougher N.L."/>
            <person name="Buchanan P."/>
            <person name="Buyck B."/>
            <person name="Bense V."/>
            <person name="Catcheside P."/>
            <person name="Chovatia M."/>
            <person name="Cooper J."/>
            <person name="Damon W."/>
            <person name="Desjardin D."/>
            <person name="Finy P."/>
            <person name="Geml J."/>
            <person name="Haridas S."/>
            <person name="Hughes K."/>
            <person name="Justo A."/>
            <person name="Karasinski D."/>
            <person name="Kautmanova I."/>
            <person name="Kiss B."/>
            <person name="Kocsube S."/>
            <person name="Kotiranta H."/>
            <person name="LaButti K.M."/>
            <person name="Lechner B.E."/>
            <person name="Liimatainen K."/>
            <person name="Lipzen A."/>
            <person name="Lukacs Z."/>
            <person name="Mihaltcheva S."/>
            <person name="Morgado L.N."/>
            <person name="Niskanen T."/>
            <person name="Noordeloos M.E."/>
            <person name="Ohm R.A."/>
            <person name="Ortiz-Santana B."/>
            <person name="Ovrebo C."/>
            <person name="Racz N."/>
            <person name="Riley R."/>
            <person name="Savchenko A."/>
            <person name="Shiryaev A."/>
            <person name="Soop K."/>
            <person name="Spirin V."/>
            <person name="Szebenyi C."/>
            <person name="Tomsovsky M."/>
            <person name="Tulloss R.E."/>
            <person name="Uehling J."/>
            <person name="Grigoriev I.V."/>
            <person name="Vagvolgyi C."/>
            <person name="Papp T."/>
            <person name="Martin F.M."/>
            <person name="Miettinen O."/>
            <person name="Hibbett D.S."/>
            <person name="Nagy L.G."/>
        </authorList>
    </citation>
    <scope>NUCLEOTIDE SEQUENCE [LARGE SCALE GENOMIC DNA]</scope>
    <source>
        <strain evidence="2 3">CBS 309.79</strain>
    </source>
</reference>
<accession>A0A5C3QJ85</accession>
<keyword evidence="3" id="KW-1185">Reference proteome</keyword>
<gene>
    <name evidence="2" type="ORF">BDV98DRAFT_568020</name>
</gene>